<dbReference type="OrthoDB" id="2086922at2"/>
<dbReference type="KEGG" id="sgz:C0216_14470"/>
<evidence type="ECO:0008006" key="4">
    <source>
        <dbReference type="Google" id="ProtNLM"/>
    </source>
</evidence>
<dbReference type="AlphaFoldDB" id="A0A344U0T1"/>
<evidence type="ECO:0000256" key="1">
    <source>
        <dbReference type="SAM" id="MobiDB-lite"/>
    </source>
</evidence>
<dbReference type="Proteomes" id="UP000252004">
    <property type="component" value="Chromosome"/>
</dbReference>
<sequence length="214" mass="23986">MPEQDFTDYIDRIGGHTGDRTTLYQAVAAHTGAGRVLYPGSYLDLAPSYHWPDVTYLDADARACKAFRGPDATALATRHKQYREQPRIAFVPGDYTRTLAELPAAEWDLVISLYAGPVSEHATRCLRPGGWLLANNSHADAGLAHLDPRCRLAAVLHHRSGRYRLTTGDLDRYLQPKRPPHPTREQLHAAGRGASYTHPATAYLFRFHPHVRER</sequence>
<feature type="region of interest" description="Disordered" evidence="1">
    <location>
        <begin position="172"/>
        <end position="192"/>
    </location>
</feature>
<accession>A0A344U0T1</accession>
<name>A0A344U0T1_9ACTN</name>
<evidence type="ECO:0000313" key="3">
    <source>
        <dbReference type="Proteomes" id="UP000252004"/>
    </source>
</evidence>
<dbReference type="SUPFAM" id="SSF53335">
    <property type="entry name" value="S-adenosyl-L-methionine-dependent methyltransferases"/>
    <property type="match status" value="1"/>
</dbReference>
<keyword evidence="3" id="KW-1185">Reference proteome</keyword>
<proteinExistence type="predicted"/>
<dbReference type="InterPro" id="IPR029063">
    <property type="entry name" value="SAM-dependent_MTases_sf"/>
</dbReference>
<gene>
    <name evidence="2" type="ORF">C0216_14470</name>
</gene>
<dbReference type="Gene3D" id="3.40.50.150">
    <property type="entry name" value="Vaccinia Virus protein VP39"/>
    <property type="match status" value="1"/>
</dbReference>
<organism evidence="2 3">
    <name type="scientific">Streptomyces globosus</name>
    <dbReference type="NCBI Taxonomy" id="68209"/>
    <lineage>
        <taxon>Bacteria</taxon>
        <taxon>Bacillati</taxon>
        <taxon>Actinomycetota</taxon>
        <taxon>Actinomycetes</taxon>
        <taxon>Kitasatosporales</taxon>
        <taxon>Streptomycetaceae</taxon>
        <taxon>Streptomyces</taxon>
    </lineage>
</organism>
<evidence type="ECO:0000313" key="2">
    <source>
        <dbReference type="EMBL" id="AXE24502.1"/>
    </source>
</evidence>
<dbReference type="EMBL" id="CP030862">
    <property type="protein sequence ID" value="AXE24502.1"/>
    <property type="molecule type" value="Genomic_DNA"/>
</dbReference>
<dbReference type="RefSeq" id="WP_114055691.1">
    <property type="nucleotide sequence ID" value="NZ_CP030862.1"/>
</dbReference>
<protein>
    <recommendedName>
        <fullName evidence="4">Class I SAM-dependent methyltransferase</fullName>
    </recommendedName>
</protein>
<reference evidence="2 3" key="1">
    <citation type="submission" date="2018-01" db="EMBL/GenBank/DDBJ databases">
        <title>Draft genome Sequence of streptomyces globosus LZH-48.</title>
        <authorList>
            <person name="Ran K."/>
            <person name="Li Z."/>
            <person name="Wei S."/>
            <person name="Dong R."/>
        </authorList>
    </citation>
    <scope>NUCLEOTIDE SEQUENCE [LARGE SCALE GENOMIC DNA]</scope>
    <source>
        <strain evidence="2 3">LZH-48</strain>
    </source>
</reference>